<feature type="transmembrane region" description="Helical" evidence="5">
    <location>
        <begin position="38"/>
        <end position="56"/>
    </location>
</feature>
<reference evidence="9" key="1">
    <citation type="submission" date="2017-11" db="EMBL/GenBank/DDBJ databases">
        <title>Genome sequence of Pantoea sp. MSR2.</title>
        <authorList>
            <person name="Nascimento F.X."/>
        </authorList>
    </citation>
    <scope>NUCLEOTIDE SEQUENCE [LARGE SCALE GENOMIC DNA]</scope>
    <source>
        <strain evidence="9">MSR2</strain>
        <plasmid evidence="9">pmsr2a</plasmid>
    </source>
</reference>
<evidence type="ECO:0000256" key="5">
    <source>
        <dbReference type="SAM" id="Phobius"/>
    </source>
</evidence>
<evidence type="ECO:0000256" key="3">
    <source>
        <dbReference type="ARBA" id="ARBA00022989"/>
    </source>
</evidence>
<dbReference type="EMBL" id="CP024637">
    <property type="protein sequence ID" value="QGR09256.1"/>
    <property type="molecule type" value="Genomic_DNA"/>
</dbReference>
<dbReference type="KEGG" id="ppho:CTZ24_22685"/>
<reference evidence="8" key="2">
    <citation type="journal article" date="2020" name="Environ. Microbiol.">
        <title>The extreme plant-growth-promoting properties of Pantoea phytobeneficialis MSR2 revealed by functional and genomic analysis.</title>
        <authorList>
            <person name="Nascimento F.X."/>
            <person name="Hernandez A.G."/>
            <person name="Glick B.R."/>
            <person name="Rossi M.J."/>
        </authorList>
    </citation>
    <scope>NUCLEOTIDE SEQUENCE</scope>
    <source>
        <strain evidence="8">MSR2</strain>
    </source>
</reference>
<feature type="transmembrane region" description="Helical" evidence="5">
    <location>
        <begin position="251"/>
        <end position="279"/>
    </location>
</feature>
<sequence length="330" mass="34139">MSKPLSAALRHRLPFALRAGLCCGLPVVLGYYAGHLQAGLLATIGGFTALYGDGLPWGRRARLLAIIAVALAVIVTLGILVAPYPWLGVVTVTGIASLATLICNRQQIGPPGAYMFALACASGTGMPDSSVDPGLSGLWVLCGGAISWLAHMLGCLLERAEADNSPAADKVIKENARRTAARVAFGTLVAGSIGIILGLEHAYWGMAAVVVVLNQPDGLPGTSRRAFNRLLGTLVGLVLAWSILTLNPQGLWIALTVGVLQFAIEIGVVLQYAAATVFITANALTIAAGGRDFSEVSSLFAARALDTLIGVVVAIVVFRLSMAPTVDTSS</sequence>
<dbReference type="GO" id="GO:0016020">
    <property type="term" value="C:membrane"/>
    <property type="evidence" value="ECO:0007669"/>
    <property type="project" value="UniProtKB-SubCell"/>
</dbReference>
<evidence type="ECO:0000259" key="6">
    <source>
        <dbReference type="Pfam" id="PF13515"/>
    </source>
</evidence>
<feature type="transmembrane region" description="Helical" evidence="5">
    <location>
        <begin position="136"/>
        <end position="157"/>
    </location>
</feature>
<keyword evidence="8" id="KW-0614">Plasmid</keyword>
<gene>
    <name evidence="8" type="ORF">CTZ24_22685</name>
    <name evidence="7" type="ORF">Q3404_09070</name>
</gene>
<evidence type="ECO:0000313" key="10">
    <source>
        <dbReference type="Proteomes" id="UP001171299"/>
    </source>
</evidence>
<evidence type="ECO:0000256" key="4">
    <source>
        <dbReference type="ARBA" id="ARBA00023136"/>
    </source>
</evidence>
<comment type="subcellular location">
    <subcellularLocation>
        <location evidence="1">Membrane</location>
        <topology evidence="1">Multi-pass membrane protein</topology>
    </subcellularLocation>
</comment>
<feature type="transmembrane region" description="Helical" evidence="5">
    <location>
        <begin position="183"/>
        <end position="206"/>
    </location>
</feature>
<dbReference type="AlphaFoldDB" id="A0AAP9HAG5"/>
<dbReference type="EMBL" id="JAUOOM010000007">
    <property type="protein sequence ID" value="MDO6406727.1"/>
    <property type="molecule type" value="Genomic_DNA"/>
</dbReference>
<evidence type="ECO:0000313" key="9">
    <source>
        <dbReference type="Proteomes" id="UP000424872"/>
    </source>
</evidence>
<evidence type="ECO:0000256" key="2">
    <source>
        <dbReference type="ARBA" id="ARBA00022692"/>
    </source>
</evidence>
<geneLocation type="plasmid" evidence="9">
    <name>pmsr2a</name>
</geneLocation>
<dbReference type="Proteomes" id="UP001171299">
    <property type="component" value="Unassembled WGS sequence"/>
</dbReference>
<dbReference type="RefSeq" id="WP_208725872.1">
    <property type="nucleotide sequence ID" value="NZ_CP024637.1"/>
</dbReference>
<dbReference type="InterPro" id="IPR049453">
    <property type="entry name" value="Memb_transporter_dom"/>
</dbReference>
<feature type="domain" description="Integral membrane bound transporter" evidence="6">
    <location>
        <begin position="190"/>
        <end position="317"/>
    </location>
</feature>
<evidence type="ECO:0000256" key="1">
    <source>
        <dbReference type="ARBA" id="ARBA00004141"/>
    </source>
</evidence>
<evidence type="ECO:0000313" key="7">
    <source>
        <dbReference type="EMBL" id="MDO6406727.1"/>
    </source>
</evidence>
<geneLocation type="plasmid" evidence="8">
    <name>pMSR2A</name>
</geneLocation>
<feature type="transmembrane region" description="Helical" evidence="5">
    <location>
        <begin position="63"/>
        <end position="84"/>
    </location>
</feature>
<dbReference type="Pfam" id="PF13515">
    <property type="entry name" value="FUSC_2"/>
    <property type="match status" value="1"/>
</dbReference>
<keyword evidence="10" id="KW-1185">Reference proteome</keyword>
<protein>
    <submittedName>
        <fullName evidence="8">FUSC family protein</fullName>
    </submittedName>
</protein>
<keyword evidence="4 5" id="KW-0472">Membrane</keyword>
<evidence type="ECO:0000313" key="8">
    <source>
        <dbReference type="EMBL" id="QGR09256.1"/>
    </source>
</evidence>
<accession>A0AAP9HAG5</accession>
<reference evidence="7" key="3">
    <citation type="submission" date="2023-07" db="EMBL/GenBank/DDBJ databases">
        <title>The extreme plant-growth-promoting properties of Pantoea phytobeneficialis PF55 revealed by functional and genomic analysis.</title>
        <authorList>
            <person name="Nascimento F.X."/>
            <person name="Marcio R.J."/>
        </authorList>
    </citation>
    <scope>NUCLEOTIDE SEQUENCE</scope>
    <source>
        <strain evidence="7">PF55</strain>
    </source>
</reference>
<name>A0AAP9HAG5_9GAMM</name>
<proteinExistence type="predicted"/>
<dbReference type="Proteomes" id="UP000424872">
    <property type="component" value="Plasmid pMSR2A"/>
</dbReference>
<organism evidence="8 9">
    <name type="scientific">Pantoea phytobeneficialis</name>
    <dbReference type="NCBI Taxonomy" id="2052056"/>
    <lineage>
        <taxon>Bacteria</taxon>
        <taxon>Pseudomonadati</taxon>
        <taxon>Pseudomonadota</taxon>
        <taxon>Gammaproteobacteria</taxon>
        <taxon>Enterobacterales</taxon>
        <taxon>Erwiniaceae</taxon>
        <taxon>Pantoea</taxon>
    </lineage>
</organism>
<keyword evidence="2 5" id="KW-0812">Transmembrane</keyword>
<feature type="transmembrane region" description="Helical" evidence="5">
    <location>
        <begin position="12"/>
        <end position="32"/>
    </location>
</feature>
<keyword evidence="3 5" id="KW-1133">Transmembrane helix</keyword>
<feature type="transmembrane region" description="Helical" evidence="5">
    <location>
        <begin position="299"/>
        <end position="320"/>
    </location>
</feature>